<sequence length="595" mass="63853">MRLSSIAVAVASVSGIAGASDSCGNGPFPMSLCNGVKIEDATINTLQQWMANGALTSQDLVTCYLARIEQTNKYLHSISEVNPDALSIAATMDQERVAGQVRSPLHGIPFVTKDNYYTDDKHNTSEGTLVLLGGKFISEATVVKKLRAAGGVLLGHSTMSEAADHRALSNYASGYSSRTGQTRNTYNLTQPTAGSSSGSVVAVRTNQVAVAFGTETHGSLVHPSGQLGLYTIKSTPGLISRYGIVTGSFWHDTPGALARSMADVALAMDIIVGPDAHDNLTFDAIGHYPENGYYSQIADKDSLRGMKLGIPWDPYWSTIGHINSPGIREQYEKSIQQLEAAGAEIYNITDSPFVGISNKYGGGQVSDVAPEFNHVVVFSTLMAVGYGEYLENWTFPEGDERYGVSSLAEMAAWNRAHNDTTGALGNNTWWWDNSTGQSFYDAGVKTNGTMDTAFWTAFGNVRTSARRAIDIAHAYVADNGSVVALDGILIPNGRGGNRGNACASLPSFAGYPIAAVPLGLDGFSTPFGVCVYGRQFGEAKLVKVASAMEDLFRWNERPQWYNYDTAKGPWDMPWPGYTCSDESQDRFACEPAASS</sequence>
<proteinExistence type="predicted"/>
<keyword evidence="2" id="KW-1185">Reference proteome</keyword>
<evidence type="ECO:0000313" key="2">
    <source>
        <dbReference type="Proteomes" id="UP001497680"/>
    </source>
</evidence>
<organism evidence="1 2">
    <name type="scientific">Hypoxylon rubiginosum</name>
    <dbReference type="NCBI Taxonomy" id="110542"/>
    <lineage>
        <taxon>Eukaryota</taxon>
        <taxon>Fungi</taxon>
        <taxon>Dikarya</taxon>
        <taxon>Ascomycota</taxon>
        <taxon>Pezizomycotina</taxon>
        <taxon>Sordariomycetes</taxon>
        <taxon>Xylariomycetidae</taxon>
        <taxon>Xylariales</taxon>
        <taxon>Hypoxylaceae</taxon>
        <taxon>Hypoxylon</taxon>
    </lineage>
</organism>
<evidence type="ECO:0000313" key="1">
    <source>
        <dbReference type="EMBL" id="KAI6087011.1"/>
    </source>
</evidence>
<protein>
    <submittedName>
        <fullName evidence="1">Amidase signature enzyme</fullName>
    </submittedName>
</protein>
<dbReference type="Proteomes" id="UP001497680">
    <property type="component" value="Unassembled WGS sequence"/>
</dbReference>
<reference evidence="1 2" key="1">
    <citation type="journal article" date="2022" name="New Phytol.">
        <title>Ecological generalism drives hyperdiversity of secondary metabolite gene clusters in xylarialean endophytes.</title>
        <authorList>
            <person name="Franco M.E.E."/>
            <person name="Wisecaver J.H."/>
            <person name="Arnold A.E."/>
            <person name="Ju Y.M."/>
            <person name="Slot J.C."/>
            <person name="Ahrendt S."/>
            <person name="Moore L.P."/>
            <person name="Eastman K.E."/>
            <person name="Scott K."/>
            <person name="Konkel Z."/>
            <person name="Mondo S.J."/>
            <person name="Kuo A."/>
            <person name="Hayes R.D."/>
            <person name="Haridas S."/>
            <person name="Andreopoulos B."/>
            <person name="Riley R."/>
            <person name="LaButti K."/>
            <person name="Pangilinan J."/>
            <person name="Lipzen A."/>
            <person name="Amirebrahimi M."/>
            <person name="Yan J."/>
            <person name="Adam C."/>
            <person name="Keymanesh K."/>
            <person name="Ng V."/>
            <person name="Louie K."/>
            <person name="Northen T."/>
            <person name="Drula E."/>
            <person name="Henrissat B."/>
            <person name="Hsieh H.M."/>
            <person name="Youens-Clark K."/>
            <person name="Lutzoni F."/>
            <person name="Miadlikowska J."/>
            <person name="Eastwood D.C."/>
            <person name="Hamelin R.C."/>
            <person name="Grigoriev I.V."/>
            <person name="U'Ren J.M."/>
        </authorList>
    </citation>
    <scope>NUCLEOTIDE SEQUENCE [LARGE SCALE GENOMIC DNA]</scope>
    <source>
        <strain evidence="1 2">ER1909</strain>
    </source>
</reference>
<name>A0ACC0D2Y8_9PEZI</name>
<accession>A0ACC0D2Y8</accession>
<dbReference type="EMBL" id="MU394310">
    <property type="protein sequence ID" value="KAI6087011.1"/>
    <property type="molecule type" value="Genomic_DNA"/>
</dbReference>
<gene>
    <name evidence="1" type="ORF">F4821DRAFT_117398</name>
</gene>
<comment type="caution">
    <text evidence="1">The sequence shown here is derived from an EMBL/GenBank/DDBJ whole genome shotgun (WGS) entry which is preliminary data.</text>
</comment>